<sequence length="211" mass="24029">MFHLGVNLHAEMDGQWEDEYRPTLTSLPPSICSSFAIPNPHRMTSLPLLTLFSVLLALQLIGQSFADEFEQVEDQDLLNPQQLTIDSNRNIRSLANGRWQLRPGKRASLIDFRPMDGLGERARSTFLRPPPPHPPRPPTFFTHAARFLPAEGVLFPSHPFSLPSGSFDPPKYRQNLSSLHSAELLHNRRRKAINRRILIEHTKCQQSVKLT</sequence>
<evidence type="ECO:0000313" key="1">
    <source>
        <dbReference type="Proteomes" id="UP000887572"/>
    </source>
</evidence>
<keyword evidence="1" id="KW-1185">Reference proteome</keyword>
<dbReference type="Proteomes" id="UP000887572">
    <property type="component" value="Unplaced"/>
</dbReference>
<evidence type="ECO:0000313" key="2">
    <source>
        <dbReference type="WBParaSite" id="Gr19_v10_g1595.t1"/>
    </source>
</evidence>
<name>A0A914HBZ9_GLORO</name>
<dbReference type="AlphaFoldDB" id="A0A914HBZ9"/>
<reference evidence="2" key="1">
    <citation type="submission" date="2022-11" db="UniProtKB">
        <authorList>
            <consortium name="WormBaseParasite"/>
        </authorList>
    </citation>
    <scope>IDENTIFICATION</scope>
</reference>
<accession>A0A914HBZ9</accession>
<dbReference type="WBParaSite" id="Gr19_v10_g1595.t1">
    <property type="protein sequence ID" value="Gr19_v10_g1595.t1"/>
    <property type="gene ID" value="Gr19_v10_g1595"/>
</dbReference>
<organism evidence="1 2">
    <name type="scientific">Globodera rostochiensis</name>
    <name type="common">Golden nematode worm</name>
    <name type="synonym">Heterodera rostochiensis</name>
    <dbReference type="NCBI Taxonomy" id="31243"/>
    <lineage>
        <taxon>Eukaryota</taxon>
        <taxon>Metazoa</taxon>
        <taxon>Ecdysozoa</taxon>
        <taxon>Nematoda</taxon>
        <taxon>Chromadorea</taxon>
        <taxon>Rhabditida</taxon>
        <taxon>Tylenchina</taxon>
        <taxon>Tylenchomorpha</taxon>
        <taxon>Tylenchoidea</taxon>
        <taxon>Heteroderidae</taxon>
        <taxon>Heteroderinae</taxon>
        <taxon>Globodera</taxon>
    </lineage>
</organism>
<proteinExistence type="predicted"/>
<protein>
    <submittedName>
        <fullName evidence="2">Uncharacterized protein</fullName>
    </submittedName>
</protein>